<organism evidence="2 3">
    <name type="scientific">Purpureocillium lilacinum</name>
    <name type="common">Paecilomyces lilacinus</name>
    <dbReference type="NCBI Taxonomy" id="33203"/>
    <lineage>
        <taxon>Eukaryota</taxon>
        <taxon>Fungi</taxon>
        <taxon>Dikarya</taxon>
        <taxon>Ascomycota</taxon>
        <taxon>Pezizomycotina</taxon>
        <taxon>Sordariomycetes</taxon>
        <taxon>Hypocreomycetidae</taxon>
        <taxon>Hypocreales</taxon>
        <taxon>Ophiocordycipitaceae</taxon>
        <taxon>Purpureocillium</taxon>
    </lineage>
</organism>
<protein>
    <submittedName>
        <fullName evidence="2">Uncharacterized protein</fullName>
    </submittedName>
</protein>
<proteinExistence type="predicted"/>
<comment type="caution">
    <text evidence="2">The sequence shown here is derived from an EMBL/GenBank/DDBJ whole genome shotgun (WGS) entry which is preliminary data.</text>
</comment>
<evidence type="ECO:0000313" key="3">
    <source>
        <dbReference type="Proteomes" id="UP001287286"/>
    </source>
</evidence>
<evidence type="ECO:0000313" key="2">
    <source>
        <dbReference type="EMBL" id="KAK4074936.1"/>
    </source>
</evidence>
<gene>
    <name evidence="2" type="ORF">Purlil1_12805</name>
</gene>
<feature type="region of interest" description="Disordered" evidence="1">
    <location>
        <begin position="101"/>
        <end position="125"/>
    </location>
</feature>
<keyword evidence="3" id="KW-1185">Reference proteome</keyword>
<sequence>MRRIFTGESCGCSWYYRLIAPTIDEDREVYPEDFDADLSDIDEVDENSERDSDAIDANCECGLEGPECECQLYSAAADTSSERSYDGSDADIYYELRDDREERKRELRDMTERGRTERQRLSPSP</sequence>
<accession>A0ABR0BFV4</accession>
<evidence type="ECO:0000256" key="1">
    <source>
        <dbReference type="SAM" id="MobiDB-lite"/>
    </source>
</evidence>
<name>A0ABR0BFV4_PURLI</name>
<dbReference type="Proteomes" id="UP001287286">
    <property type="component" value="Unassembled WGS sequence"/>
</dbReference>
<reference evidence="2 3" key="1">
    <citation type="journal article" date="2024" name="Microbiol. Resour. Announc.">
        <title>Genome annotations for the ascomycete fungi Trichoderma harzianum, Trichoderma aggressivum, and Purpureocillium lilacinum.</title>
        <authorList>
            <person name="Beijen E.P.W."/>
            <person name="Ohm R.A."/>
        </authorList>
    </citation>
    <scope>NUCLEOTIDE SEQUENCE [LARGE SCALE GENOMIC DNA]</scope>
    <source>
        <strain evidence="2 3">CBS 150709</strain>
    </source>
</reference>
<dbReference type="EMBL" id="JAWRVI010000135">
    <property type="protein sequence ID" value="KAK4074936.1"/>
    <property type="molecule type" value="Genomic_DNA"/>
</dbReference>